<dbReference type="AlphaFoldDB" id="D7DWU8"/>
<keyword evidence="1" id="KW-0808">Transferase</keyword>
<evidence type="ECO:0000256" key="2">
    <source>
        <dbReference type="ARBA" id="ARBA00022777"/>
    </source>
</evidence>
<evidence type="ECO:0000313" key="5">
    <source>
        <dbReference type="Proteomes" id="UP000001511"/>
    </source>
</evidence>
<accession>D7DWU8</accession>
<dbReference type="Proteomes" id="UP000001511">
    <property type="component" value="Chromosome"/>
</dbReference>
<gene>
    <name evidence="4" type="ordered locus">Aazo_2073</name>
</gene>
<proteinExistence type="predicted"/>
<dbReference type="PANTHER" id="PTHR28629">
    <property type="entry name" value="TRIOKINASE/FMN CYCLASE"/>
    <property type="match status" value="1"/>
</dbReference>
<keyword evidence="2 4" id="KW-0418">Kinase</keyword>
<dbReference type="FunFam" id="1.25.40.340:FF:000002">
    <property type="entry name" value="Dihydroxyacetone kinase, L subunit"/>
    <property type="match status" value="1"/>
</dbReference>
<dbReference type="GO" id="GO:0005829">
    <property type="term" value="C:cytosol"/>
    <property type="evidence" value="ECO:0007669"/>
    <property type="project" value="TreeGrafter"/>
</dbReference>
<dbReference type="HOGENOM" id="CLU_066424_5_0_3"/>
<evidence type="ECO:0000259" key="3">
    <source>
        <dbReference type="PROSITE" id="PS51480"/>
    </source>
</evidence>
<dbReference type="Gene3D" id="1.25.40.340">
    <property type="match status" value="1"/>
</dbReference>
<dbReference type="EMBL" id="CP002059">
    <property type="protein sequence ID" value="ADI64121.1"/>
    <property type="molecule type" value="Genomic_DNA"/>
</dbReference>
<dbReference type="GO" id="GO:0004371">
    <property type="term" value="F:glycerone kinase activity"/>
    <property type="evidence" value="ECO:0007669"/>
    <property type="project" value="InterPro"/>
</dbReference>
<dbReference type="STRING" id="551115.Aazo_2073"/>
<protein>
    <submittedName>
        <fullName evidence="4">Dihydroxyacetone kinase, L subunit</fullName>
    </submittedName>
</protein>
<dbReference type="PANTHER" id="PTHR28629:SF4">
    <property type="entry name" value="TRIOKINASE_FMN CYCLASE"/>
    <property type="match status" value="1"/>
</dbReference>
<dbReference type="RefSeq" id="WP_013191138.1">
    <property type="nucleotide sequence ID" value="NC_014248.1"/>
</dbReference>
<keyword evidence="5" id="KW-1185">Reference proteome</keyword>
<dbReference type="InterPro" id="IPR004007">
    <property type="entry name" value="DhaL_dom"/>
</dbReference>
<evidence type="ECO:0000256" key="1">
    <source>
        <dbReference type="ARBA" id="ARBA00022679"/>
    </source>
</evidence>
<dbReference type="InterPro" id="IPR050861">
    <property type="entry name" value="Dihydroxyacetone_Kinase"/>
</dbReference>
<dbReference type="GO" id="GO:0019563">
    <property type="term" value="P:glycerol catabolic process"/>
    <property type="evidence" value="ECO:0007669"/>
    <property type="project" value="TreeGrafter"/>
</dbReference>
<dbReference type="OrthoDB" id="9800291at2"/>
<name>D7DWU8_NOSA0</name>
<dbReference type="eggNOG" id="COG1461">
    <property type="taxonomic scope" value="Bacteria"/>
</dbReference>
<dbReference type="KEGG" id="naz:Aazo_2073"/>
<dbReference type="NCBIfam" id="TIGR02365">
    <property type="entry name" value="dha_L_ycgS"/>
    <property type="match status" value="1"/>
</dbReference>
<dbReference type="SMART" id="SM01120">
    <property type="entry name" value="Dak2"/>
    <property type="match status" value="1"/>
</dbReference>
<evidence type="ECO:0000313" key="4">
    <source>
        <dbReference type="EMBL" id="ADI64121.1"/>
    </source>
</evidence>
<dbReference type="Pfam" id="PF02734">
    <property type="entry name" value="Dak2"/>
    <property type="match status" value="1"/>
</dbReference>
<dbReference type="InterPro" id="IPR012737">
    <property type="entry name" value="DhaK_L_YcgS"/>
</dbReference>
<dbReference type="PROSITE" id="PS51480">
    <property type="entry name" value="DHAL"/>
    <property type="match status" value="1"/>
</dbReference>
<dbReference type="SUPFAM" id="SSF101473">
    <property type="entry name" value="DhaL-like"/>
    <property type="match status" value="1"/>
</dbReference>
<reference evidence="4 5" key="1">
    <citation type="journal article" date="2010" name="PLoS ONE">
        <title>Genome erosion in a nitrogen-fixing vertically transmitted endosymbiotic multicellular cyanobacterium.</title>
        <authorList>
            <person name="Ran L."/>
            <person name="Larsson J."/>
            <person name="Vigil-Stenman T."/>
            <person name="Nylander J.A."/>
            <person name="Ininbergs K."/>
            <person name="Zheng W.W."/>
            <person name="Lapidus A."/>
            <person name="Lowry S."/>
            <person name="Haselkorn R."/>
            <person name="Bergman B."/>
        </authorList>
    </citation>
    <scope>NUCLEOTIDE SEQUENCE [LARGE SCALE GENOMIC DNA]</scope>
    <source>
        <strain evidence="4 5">0708</strain>
    </source>
</reference>
<sequence length="216" mass="23187">MVTQVQIIQWIQVFASVIEHHKEELTELDAAIGDADHGINMDRGFKKVSNLLPSFADKDISTIFRTVSMTLISSVGGASGPLYGTWFLRASSATAGKKELTQEDMLKFLQSGLDGVIERGKAQLGDKTMLDVLSPAVVAFEQAVNEGMGTVEALRVAVSAAEQGLQETIPMLAKKGRASYLGDRSVGHQDPGGTSAYFMLRSLLKVVDSQKKGGRG</sequence>
<organism evidence="4 5">
    <name type="scientific">Nostoc azollae (strain 0708)</name>
    <name type="common">Anabaena azollae (strain 0708)</name>
    <dbReference type="NCBI Taxonomy" id="551115"/>
    <lineage>
        <taxon>Bacteria</taxon>
        <taxon>Bacillati</taxon>
        <taxon>Cyanobacteriota</taxon>
        <taxon>Cyanophyceae</taxon>
        <taxon>Nostocales</taxon>
        <taxon>Nostocaceae</taxon>
        <taxon>Trichormus</taxon>
    </lineage>
</organism>
<feature type="domain" description="DhaL" evidence="3">
    <location>
        <begin position="5"/>
        <end position="205"/>
    </location>
</feature>
<dbReference type="InterPro" id="IPR036117">
    <property type="entry name" value="DhaL_dom_sf"/>
</dbReference>